<comment type="caution">
    <text evidence="3">The sequence shown here is derived from an EMBL/GenBank/DDBJ whole genome shotgun (WGS) entry which is preliminary data.</text>
</comment>
<evidence type="ECO:0000256" key="1">
    <source>
        <dbReference type="SAM" id="MobiDB-lite"/>
    </source>
</evidence>
<sequence>MYSQHRNAFYERLSRPQGGPPSLLQKIVAVLSTLALFAVSLMFSVVFFAIVLTLGAVAWGYLWWKTRAVRRQMRERAAAGAGAGGTQRGRGPAGGAGGGMVIEGEVIREVREDERR</sequence>
<feature type="compositionally biased region" description="Basic and acidic residues" evidence="1">
    <location>
        <begin position="105"/>
        <end position="116"/>
    </location>
</feature>
<dbReference type="RefSeq" id="WP_133594960.1">
    <property type="nucleotide sequence ID" value="NZ_SNVV01000031.1"/>
</dbReference>
<evidence type="ECO:0000256" key="2">
    <source>
        <dbReference type="SAM" id="Phobius"/>
    </source>
</evidence>
<dbReference type="AlphaFoldDB" id="A0A4R6DKX1"/>
<dbReference type="OrthoDB" id="8527801at2"/>
<gene>
    <name evidence="3" type="ORF">C7389_13144</name>
</gene>
<dbReference type="EMBL" id="SNVV01000031">
    <property type="protein sequence ID" value="TDN45074.1"/>
    <property type="molecule type" value="Genomic_DNA"/>
</dbReference>
<feature type="region of interest" description="Disordered" evidence="1">
    <location>
        <begin position="75"/>
        <end position="116"/>
    </location>
</feature>
<protein>
    <submittedName>
        <fullName evidence="3">Uncharacterized protein</fullName>
    </submittedName>
</protein>
<keyword evidence="2" id="KW-1133">Transmembrane helix</keyword>
<feature type="compositionally biased region" description="Gly residues" evidence="1">
    <location>
        <begin position="81"/>
        <end position="101"/>
    </location>
</feature>
<keyword evidence="4" id="KW-1185">Reference proteome</keyword>
<keyword evidence="2" id="KW-0472">Membrane</keyword>
<dbReference type="Proteomes" id="UP000295129">
    <property type="component" value="Unassembled WGS sequence"/>
</dbReference>
<accession>A0A4R6DKX1</accession>
<organism evidence="3 4">
    <name type="scientific">Azoarcus indigens</name>
    <dbReference type="NCBI Taxonomy" id="29545"/>
    <lineage>
        <taxon>Bacteria</taxon>
        <taxon>Pseudomonadati</taxon>
        <taxon>Pseudomonadota</taxon>
        <taxon>Betaproteobacteria</taxon>
        <taxon>Rhodocyclales</taxon>
        <taxon>Zoogloeaceae</taxon>
        <taxon>Azoarcus</taxon>
    </lineage>
</organism>
<name>A0A4R6DKX1_9RHOO</name>
<keyword evidence="2" id="KW-0812">Transmembrane</keyword>
<reference evidence="3 4" key="1">
    <citation type="submission" date="2019-03" db="EMBL/GenBank/DDBJ databases">
        <title>Genomic Encyclopedia of Type Strains, Phase IV (KMG-IV): sequencing the most valuable type-strain genomes for metagenomic binning, comparative biology and taxonomic classification.</title>
        <authorList>
            <person name="Goeker M."/>
        </authorList>
    </citation>
    <scope>NUCLEOTIDE SEQUENCE [LARGE SCALE GENOMIC DNA]</scope>
    <source>
        <strain evidence="3 4">DSM 12121</strain>
    </source>
</reference>
<proteinExistence type="predicted"/>
<evidence type="ECO:0000313" key="4">
    <source>
        <dbReference type="Proteomes" id="UP000295129"/>
    </source>
</evidence>
<feature type="transmembrane region" description="Helical" evidence="2">
    <location>
        <begin position="45"/>
        <end position="64"/>
    </location>
</feature>
<evidence type="ECO:0000313" key="3">
    <source>
        <dbReference type="EMBL" id="TDN45074.1"/>
    </source>
</evidence>